<feature type="compositionally biased region" description="Pro residues" evidence="1">
    <location>
        <begin position="261"/>
        <end position="274"/>
    </location>
</feature>
<dbReference type="Pfam" id="PF22562">
    <property type="entry name" value="UBA_7"/>
    <property type="match status" value="1"/>
</dbReference>
<organism evidence="3 4">
    <name type="scientific">Pelagomonas calceolata</name>
    <dbReference type="NCBI Taxonomy" id="35677"/>
    <lineage>
        <taxon>Eukaryota</taxon>
        <taxon>Sar</taxon>
        <taxon>Stramenopiles</taxon>
        <taxon>Ochrophyta</taxon>
        <taxon>Pelagophyceae</taxon>
        <taxon>Pelagomonadales</taxon>
        <taxon>Pelagomonadaceae</taxon>
        <taxon>Pelagomonas</taxon>
    </lineage>
</organism>
<evidence type="ECO:0000313" key="3">
    <source>
        <dbReference type="EMBL" id="CAH0365238.1"/>
    </source>
</evidence>
<dbReference type="PROSITE" id="PS50030">
    <property type="entry name" value="UBA"/>
    <property type="match status" value="1"/>
</dbReference>
<dbReference type="Pfam" id="PF09409">
    <property type="entry name" value="PUB"/>
    <property type="match status" value="1"/>
</dbReference>
<evidence type="ECO:0000256" key="1">
    <source>
        <dbReference type="SAM" id="MobiDB-lite"/>
    </source>
</evidence>
<dbReference type="PANTHER" id="PTHR46713:SF1">
    <property type="entry name" value="F13M7.16 PROTEIN"/>
    <property type="match status" value="1"/>
</dbReference>
<feature type="region of interest" description="Disordered" evidence="1">
    <location>
        <begin position="220"/>
        <end position="274"/>
    </location>
</feature>
<gene>
    <name evidence="3" type="ORF">PECAL_1P16660</name>
</gene>
<feature type="compositionally biased region" description="Basic and acidic residues" evidence="1">
    <location>
        <begin position="153"/>
        <end position="190"/>
    </location>
</feature>
<evidence type="ECO:0000259" key="2">
    <source>
        <dbReference type="PROSITE" id="PS50030"/>
    </source>
</evidence>
<dbReference type="SUPFAM" id="SSF143503">
    <property type="entry name" value="PUG domain-like"/>
    <property type="match status" value="1"/>
</dbReference>
<feature type="domain" description="UBA" evidence="2">
    <location>
        <begin position="26"/>
        <end position="66"/>
    </location>
</feature>
<evidence type="ECO:0000313" key="4">
    <source>
        <dbReference type="Proteomes" id="UP000789595"/>
    </source>
</evidence>
<dbReference type="EMBL" id="CAKKNE010000001">
    <property type="protein sequence ID" value="CAH0365238.1"/>
    <property type="molecule type" value="Genomic_DNA"/>
</dbReference>
<keyword evidence="4" id="KW-1185">Reference proteome</keyword>
<proteinExistence type="predicted"/>
<dbReference type="SUPFAM" id="SSF46934">
    <property type="entry name" value="UBA-like"/>
    <property type="match status" value="1"/>
</dbReference>
<name>A0A8J2S6A4_9STRA</name>
<dbReference type="InterPro" id="IPR036339">
    <property type="entry name" value="PUB-like_dom_sf"/>
</dbReference>
<dbReference type="OrthoDB" id="2121326at2759"/>
<dbReference type="InterPro" id="IPR009060">
    <property type="entry name" value="UBA-like_sf"/>
</dbReference>
<dbReference type="AlphaFoldDB" id="A0A8J2S6A4"/>
<feature type="region of interest" description="Disordered" evidence="1">
    <location>
        <begin position="152"/>
        <end position="190"/>
    </location>
</feature>
<dbReference type="PANTHER" id="PTHR46713">
    <property type="entry name" value="F13M7.16 PROTEIN"/>
    <property type="match status" value="1"/>
</dbReference>
<dbReference type="InterPro" id="IPR018997">
    <property type="entry name" value="PUB_domain"/>
</dbReference>
<comment type="caution">
    <text evidence="3">The sequence shown here is derived from an EMBL/GenBank/DDBJ whole genome shotgun (WGS) entry which is preliminary data.</text>
</comment>
<dbReference type="Gene3D" id="1.20.58.2190">
    <property type="match status" value="1"/>
</dbReference>
<reference evidence="3" key="1">
    <citation type="submission" date="2021-11" db="EMBL/GenBank/DDBJ databases">
        <authorList>
            <consortium name="Genoscope - CEA"/>
            <person name="William W."/>
        </authorList>
    </citation>
    <scope>NUCLEOTIDE SEQUENCE</scope>
</reference>
<protein>
    <recommendedName>
        <fullName evidence="2">UBA domain-containing protein</fullName>
    </recommendedName>
</protein>
<dbReference type="Gene3D" id="1.10.8.10">
    <property type="entry name" value="DNA helicase RuvA subunit, C-terminal domain"/>
    <property type="match status" value="1"/>
</dbReference>
<dbReference type="SMART" id="SM00165">
    <property type="entry name" value="UBA"/>
    <property type="match status" value="1"/>
</dbReference>
<dbReference type="InterPro" id="IPR015940">
    <property type="entry name" value="UBA"/>
</dbReference>
<sequence>MAEDTDVTMADAPPPAPQDEELVLPMVDEKLLEDVKSMGFPELRARKALMAGSKNVESALDWLLSHENDGDIDEPIKKVPKGQTLASSGPVQVAKSIKCVETGRLFRNAMEAQAYAERTGRTQFEETTEVKKPLTEEGKKQKVAELKALAAQRRAEREGLEKVEDIDREKKRREQGQESIKTKEQLAKAQRLREIDRIKREKAAEKKERERLRAEIAKDKAERRARGGRLAGKLGVDGYNPSIDQNDDRRNDACPTTDEPAPAPAPPKKIDLPPPEQVDKAIGTIQKYKTAGDGGTCLKTLGAYLRNAINKGDQDEKYRKIPLDNAAFKKRVSGLVGGIALLKAVGFVKDETHLELTLAVRDSNKALLEETLAKLEKAHAAYVAGAC</sequence>
<accession>A0A8J2S6A4</accession>
<dbReference type="Proteomes" id="UP000789595">
    <property type="component" value="Unassembled WGS sequence"/>
</dbReference>